<dbReference type="InterPro" id="IPR015943">
    <property type="entry name" value="WD40/YVTN_repeat-like_dom_sf"/>
</dbReference>
<sequence length="732" mass="76058">MSAPFARLSLAAALLAGTALSANAEPVFNRIASFPVYQNLPADKQGTETVAEIIAASEDGNLLVYTDSPQAGVGFVDITDPAAPKPAGFLALGGEPTSVKVAGGNAFVGVVTSESFTAPSGHLATVDLAGRTVTATCDLGGQPDAVAFSPAKDFLAVAIENERDEEVNDAAIPQMPAGFLVIVPVANGVADCAALKKVELTGLAEIAPEDPEPEFVSVNSQGKIVVTLQENNHIVIVDGATGTVETHFSAGTVDLAGIDVEKDGKIDLSGAMEGVRREPDSVIWVDDTRFVTANEGDWKGGSRGFTIFNADGTVSYESGASFEHEIVSLGHYPDKRNKKGVEPEGAEVGTFGDDRLIFVASERGSLVGVYRDTGAEPELLQMLPAGIGPEGLLALPARDLLVVANETDLVEDGGVRTHVTLFARAEGAAAYPTIRSANVAGTPPIAWGALSGLAADPAEAGKLYAVTDSFYSAAPRILTIDATQKPALIVAETLVTRDGAAAEKLDLEGIAADGQGGFWLASEGDAKKEVPHALLRVDAAGAVVEEIALPAELAEHQERFGYEGVTVVGEGDAATVWLAVQREWKDDPKGMVKLLAYTPATKSWGAVHYPLDAAGKGWVGLSEITSIGNGQVIIIERDNQIGDAAELKKLYRVDLSAVTPAALGGELPVVAKTLERDLMPDLAAHNGYILDKVEGFTVDAAGDAFFVTDNDGIDGSNGETLFVGIGKLQATN</sequence>
<organism evidence="3 4">
    <name type="scientific">Methylobrevis albus</name>
    <dbReference type="NCBI Taxonomy" id="2793297"/>
    <lineage>
        <taxon>Bacteria</taxon>
        <taxon>Pseudomonadati</taxon>
        <taxon>Pseudomonadota</taxon>
        <taxon>Alphaproteobacteria</taxon>
        <taxon>Hyphomicrobiales</taxon>
        <taxon>Pleomorphomonadaceae</taxon>
        <taxon>Methylobrevis</taxon>
    </lineage>
</organism>
<feature type="signal peptide" evidence="1">
    <location>
        <begin position="1"/>
        <end position="24"/>
    </location>
</feature>
<protein>
    <submittedName>
        <fullName evidence="3">Esterase-like activity of phytase family protein</fullName>
    </submittedName>
</protein>
<gene>
    <name evidence="3" type="ORF">I5731_03495</name>
</gene>
<dbReference type="Pfam" id="PF13449">
    <property type="entry name" value="Phytase-like"/>
    <property type="match status" value="1"/>
</dbReference>
<dbReference type="InterPro" id="IPR027372">
    <property type="entry name" value="Phytase-like_dom"/>
</dbReference>
<dbReference type="AlphaFoldDB" id="A0A931I0U0"/>
<feature type="domain" description="Phytase-like" evidence="2">
    <location>
        <begin position="446"/>
        <end position="711"/>
    </location>
</feature>
<keyword evidence="1" id="KW-0732">Signal</keyword>
<feature type="chain" id="PRO_5037035965" evidence="1">
    <location>
        <begin position="25"/>
        <end position="732"/>
    </location>
</feature>
<dbReference type="SUPFAM" id="SSF51004">
    <property type="entry name" value="C-terminal (heme d1) domain of cytochrome cd1-nitrite reductase"/>
    <property type="match status" value="1"/>
</dbReference>
<evidence type="ECO:0000259" key="2">
    <source>
        <dbReference type="Pfam" id="PF13449"/>
    </source>
</evidence>
<accession>A0A931I0U0</accession>
<evidence type="ECO:0000256" key="1">
    <source>
        <dbReference type="SAM" id="SignalP"/>
    </source>
</evidence>
<evidence type="ECO:0000313" key="3">
    <source>
        <dbReference type="EMBL" id="MBH0236878.1"/>
    </source>
</evidence>
<dbReference type="PANTHER" id="PTHR46928">
    <property type="entry name" value="MESENCHYME-SPECIFIC CELL SURFACE GLYCOPROTEIN"/>
    <property type="match status" value="1"/>
</dbReference>
<dbReference type="Gene3D" id="2.130.10.10">
    <property type="entry name" value="YVTN repeat-like/Quinoprotein amine dehydrogenase"/>
    <property type="match status" value="1"/>
</dbReference>
<dbReference type="RefSeq" id="WP_197309971.1">
    <property type="nucleotide sequence ID" value="NZ_JADZLT010000040.1"/>
</dbReference>
<name>A0A931I0U0_9HYPH</name>
<evidence type="ECO:0000313" key="4">
    <source>
        <dbReference type="Proteomes" id="UP000631694"/>
    </source>
</evidence>
<dbReference type="PANTHER" id="PTHR46928:SF1">
    <property type="entry name" value="MESENCHYME-SPECIFIC CELL SURFACE GLYCOPROTEIN"/>
    <property type="match status" value="1"/>
</dbReference>
<reference evidence="3" key="1">
    <citation type="submission" date="2020-12" db="EMBL/GenBank/DDBJ databases">
        <title>Methylobrevis albus sp. nov., isolated from fresh water lack sediment.</title>
        <authorList>
            <person name="Zou Q."/>
        </authorList>
    </citation>
    <scope>NUCLEOTIDE SEQUENCE</scope>
    <source>
        <strain evidence="3">L22</strain>
    </source>
</reference>
<dbReference type="InterPro" id="IPR011048">
    <property type="entry name" value="Haem_d1_sf"/>
</dbReference>
<dbReference type="Proteomes" id="UP000631694">
    <property type="component" value="Unassembled WGS sequence"/>
</dbReference>
<comment type="caution">
    <text evidence="3">The sequence shown here is derived from an EMBL/GenBank/DDBJ whole genome shotgun (WGS) entry which is preliminary data.</text>
</comment>
<proteinExistence type="predicted"/>
<dbReference type="InterPro" id="IPR052956">
    <property type="entry name" value="Mesenchyme-surface_protein"/>
</dbReference>
<dbReference type="EMBL" id="JADZLT010000040">
    <property type="protein sequence ID" value="MBH0236878.1"/>
    <property type="molecule type" value="Genomic_DNA"/>
</dbReference>
<keyword evidence="4" id="KW-1185">Reference proteome</keyword>
<dbReference type="SUPFAM" id="SSF101898">
    <property type="entry name" value="NHL repeat"/>
    <property type="match status" value="1"/>
</dbReference>